<name>A0AAU9U872_EUPED</name>
<dbReference type="Proteomes" id="UP001153954">
    <property type="component" value="Unassembled WGS sequence"/>
</dbReference>
<gene>
    <name evidence="1" type="ORF">EEDITHA_LOCUS11179</name>
</gene>
<reference evidence="1" key="1">
    <citation type="submission" date="2022-03" db="EMBL/GenBank/DDBJ databases">
        <authorList>
            <person name="Tunstrom K."/>
        </authorList>
    </citation>
    <scope>NUCLEOTIDE SEQUENCE</scope>
</reference>
<protein>
    <submittedName>
        <fullName evidence="1">Uncharacterized protein</fullName>
    </submittedName>
</protein>
<proteinExistence type="predicted"/>
<dbReference type="AlphaFoldDB" id="A0AAU9U872"/>
<evidence type="ECO:0000313" key="1">
    <source>
        <dbReference type="EMBL" id="CAH2095761.1"/>
    </source>
</evidence>
<sequence length="181" mass="21509">MIIKYTIDSDWAVWKKSSSETFTDKGWSPIRYAMNFKYIRGSMLEYALKKERLLLEINKLIDTQILIYLIATGLPNFIMGRVDRESLKEVNDLFNCIRGLESLTRKNDTKKNFSTGNIYNKQEIKQTKKETCRICENKRKLNRFHPESVCWYNYERKTTDNKNINSNSILKVEWSNEDPKN</sequence>
<accession>A0AAU9U872</accession>
<dbReference type="EMBL" id="CAKOGL010000015">
    <property type="protein sequence ID" value="CAH2095761.1"/>
    <property type="molecule type" value="Genomic_DNA"/>
</dbReference>
<evidence type="ECO:0000313" key="2">
    <source>
        <dbReference type="Proteomes" id="UP001153954"/>
    </source>
</evidence>
<keyword evidence="2" id="KW-1185">Reference proteome</keyword>
<organism evidence="1 2">
    <name type="scientific">Euphydryas editha</name>
    <name type="common">Edith's checkerspot</name>
    <dbReference type="NCBI Taxonomy" id="104508"/>
    <lineage>
        <taxon>Eukaryota</taxon>
        <taxon>Metazoa</taxon>
        <taxon>Ecdysozoa</taxon>
        <taxon>Arthropoda</taxon>
        <taxon>Hexapoda</taxon>
        <taxon>Insecta</taxon>
        <taxon>Pterygota</taxon>
        <taxon>Neoptera</taxon>
        <taxon>Endopterygota</taxon>
        <taxon>Lepidoptera</taxon>
        <taxon>Glossata</taxon>
        <taxon>Ditrysia</taxon>
        <taxon>Papilionoidea</taxon>
        <taxon>Nymphalidae</taxon>
        <taxon>Nymphalinae</taxon>
        <taxon>Euphydryas</taxon>
    </lineage>
</organism>
<comment type="caution">
    <text evidence="1">The sequence shown here is derived from an EMBL/GenBank/DDBJ whole genome shotgun (WGS) entry which is preliminary data.</text>
</comment>